<keyword evidence="8" id="KW-1185">Reference proteome</keyword>
<keyword evidence="2" id="KW-1003">Cell membrane</keyword>
<keyword evidence="3 6" id="KW-0812">Transmembrane</keyword>
<protein>
    <submittedName>
        <fullName evidence="7">Oligosaccharide flippase family protein</fullName>
    </submittedName>
</protein>
<dbReference type="PANTHER" id="PTHR30250:SF11">
    <property type="entry name" value="O-ANTIGEN TRANSPORTER-RELATED"/>
    <property type="match status" value="1"/>
</dbReference>
<name>A0A6M0Q7I9_9BACI</name>
<dbReference type="Pfam" id="PF13440">
    <property type="entry name" value="Polysacc_synt_3"/>
    <property type="match status" value="1"/>
</dbReference>
<dbReference type="RefSeq" id="WP_163179745.1">
    <property type="nucleotide sequence ID" value="NZ_JAAIWM010000003.1"/>
</dbReference>
<keyword evidence="5 6" id="KW-0472">Membrane</keyword>
<proteinExistence type="predicted"/>
<feature type="transmembrane region" description="Helical" evidence="6">
    <location>
        <begin position="89"/>
        <end position="112"/>
    </location>
</feature>
<evidence type="ECO:0000256" key="5">
    <source>
        <dbReference type="ARBA" id="ARBA00023136"/>
    </source>
</evidence>
<comment type="caution">
    <text evidence="7">The sequence shown here is derived from an EMBL/GenBank/DDBJ whole genome shotgun (WGS) entry which is preliminary data.</text>
</comment>
<evidence type="ECO:0000256" key="3">
    <source>
        <dbReference type="ARBA" id="ARBA00022692"/>
    </source>
</evidence>
<evidence type="ECO:0000313" key="7">
    <source>
        <dbReference type="EMBL" id="NEY72294.1"/>
    </source>
</evidence>
<dbReference type="EMBL" id="JAAIWM010000003">
    <property type="protein sequence ID" value="NEY72294.1"/>
    <property type="molecule type" value="Genomic_DNA"/>
</dbReference>
<feature type="transmembrane region" description="Helical" evidence="6">
    <location>
        <begin position="52"/>
        <end position="68"/>
    </location>
</feature>
<accession>A0A6M0Q7I9</accession>
<dbReference type="GO" id="GO:0005886">
    <property type="term" value="C:plasma membrane"/>
    <property type="evidence" value="ECO:0007669"/>
    <property type="project" value="UniProtKB-SubCell"/>
</dbReference>
<dbReference type="AlphaFoldDB" id="A0A6M0Q7I9"/>
<evidence type="ECO:0000256" key="6">
    <source>
        <dbReference type="SAM" id="Phobius"/>
    </source>
</evidence>
<evidence type="ECO:0000256" key="4">
    <source>
        <dbReference type="ARBA" id="ARBA00022989"/>
    </source>
</evidence>
<reference evidence="7 8" key="1">
    <citation type="submission" date="2020-02" db="EMBL/GenBank/DDBJ databases">
        <title>Bacillus aquiflavi sp. nov., isolated from yellow water of strong flavor Chinese baijiu in Yibin region of China.</title>
        <authorList>
            <person name="Xie J."/>
        </authorList>
    </citation>
    <scope>NUCLEOTIDE SEQUENCE [LARGE SCALE GENOMIC DNA]</scope>
    <source>
        <strain evidence="7 8">SA4</strain>
    </source>
</reference>
<organism evidence="7 8">
    <name type="scientific">Bacillus mesophilus</name>
    <dbReference type="NCBI Taxonomy" id="1808955"/>
    <lineage>
        <taxon>Bacteria</taxon>
        <taxon>Bacillati</taxon>
        <taxon>Bacillota</taxon>
        <taxon>Bacilli</taxon>
        <taxon>Bacillales</taxon>
        <taxon>Bacillaceae</taxon>
        <taxon>Bacillus</taxon>
    </lineage>
</organism>
<dbReference type="InterPro" id="IPR050833">
    <property type="entry name" value="Poly_Biosynth_Transport"/>
</dbReference>
<evidence type="ECO:0000313" key="8">
    <source>
        <dbReference type="Proteomes" id="UP000481043"/>
    </source>
</evidence>
<feature type="transmembrane region" description="Helical" evidence="6">
    <location>
        <begin position="273"/>
        <end position="291"/>
    </location>
</feature>
<feature type="transmembrane region" description="Helical" evidence="6">
    <location>
        <begin position="403"/>
        <end position="426"/>
    </location>
</feature>
<sequence length="443" mass="49092">MLLQIKAKLHAKFTQDRFLKNVTVLVGGNIAAQMIVICASPLLTRLYTPDEFGYLGLFISLLALLASISSLQYESTITLPKDDLDGANIVLLCFVTLLGVVLLTAGSLLIFTEQIAELFQVEAIKNYLFLLPISLLALGGNNILNSWATRKKNYGLISTTKITQGINMTLVQVIGGMVIKGPLGLMIGDVIGRAGGNARFIRSTYREDWQIFKQIKWKKIMKMAKRYKKFPIYSSPATLFRQVSLELPFLVLTGIYGPSIGGGFILVQRVLGLPLFLIGLSIGNVYLSDASKLVHINPDQIKKLFWSTFQKLFIIIAPLLFIIIIFGPTMFTFIFGNDWTISSSYLPILAIMYSFQFLSAPLGVTLYVLERNDLQILREIIRVVLIGGALILAYIFSYTPFQAIIAISVAGSIGFILYGIFSIVAIHQYLQQQGIPVKGETPI</sequence>
<feature type="transmembrane region" description="Helical" evidence="6">
    <location>
        <begin position="312"/>
        <end position="336"/>
    </location>
</feature>
<comment type="subcellular location">
    <subcellularLocation>
        <location evidence="1">Cell membrane</location>
        <topology evidence="1">Multi-pass membrane protein</topology>
    </subcellularLocation>
</comment>
<gene>
    <name evidence="7" type="ORF">G4D63_11210</name>
</gene>
<feature type="transmembrane region" description="Helical" evidence="6">
    <location>
        <begin position="124"/>
        <end position="144"/>
    </location>
</feature>
<feature type="transmembrane region" description="Helical" evidence="6">
    <location>
        <begin position="348"/>
        <end position="368"/>
    </location>
</feature>
<dbReference type="PANTHER" id="PTHR30250">
    <property type="entry name" value="PST FAMILY PREDICTED COLANIC ACID TRANSPORTER"/>
    <property type="match status" value="1"/>
</dbReference>
<feature type="transmembrane region" description="Helical" evidence="6">
    <location>
        <begin position="21"/>
        <end position="46"/>
    </location>
</feature>
<dbReference type="Proteomes" id="UP000481043">
    <property type="component" value="Unassembled WGS sequence"/>
</dbReference>
<feature type="transmembrane region" description="Helical" evidence="6">
    <location>
        <begin position="380"/>
        <end position="397"/>
    </location>
</feature>
<evidence type="ECO:0000256" key="1">
    <source>
        <dbReference type="ARBA" id="ARBA00004651"/>
    </source>
</evidence>
<keyword evidence="4 6" id="KW-1133">Transmembrane helix</keyword>
<evidence type="ECO:0000256" key="2">
    <source>
        <dbReference type="ARBA" id="ARBA00022475"/>
    </source>
</evidence>